<organism evidence="1">
    <name type="scientific">Ralstonia solanacearum</name>
    <name type="common">Pseudomonas solanacearum</name>
    <dbReference type="NCBI Taxonomy" id="305"/>
    <lineage>
        <taxon>Bacteria</taxon>
        <taxon>Pseudomonadati</taxon>
        <taxon>Pseudomonadota</taxon>
        <taxon>Betaproteobacteria</taxon>
        <taxon>Burkholderiales</taxon>
        <taxon>Burkholderiaceae</taxon>
        <taxon>Ralstonia</taxon>
        <taxon>Ralstonia solanacearum species complex</taxon>
    </lineage>
</organism>
<evidence type="ECO:0000313" key="4">
    <source>
        <dbReference type="EMBL" id="CUV60194.1"/>
    </source>
</evidence>
<dbReference type="EMBL" id="LN899826">
    <property type="protein sequence ID" value="CUV37879.1"/>
    <property type="molecule type" value="Genomic_DNA"/>
</dbReference>
<dbReference type="EMBL" id="LN899823">
    <property type="protein sequence ID" value="CUV26012.1"/>
    <property type="molecule type" value="Genomic_DNA"/>
</dbReference>
<sequence>MGSSYRPQKARSMHYRIDVIRLI</sequence>
<gene>
    <name evidence="4" type="ORF">RD1301_v1_780001</name>
    <name evidence="1" type="ORF">RUN1744_v1_1180031</name>
    <name evidence="2" type="ORF">TD1301_v1_1810001</name>
    <name evidence="3" type="ORF">TF3108_v1_40030</name>
</gene>
<name>A0A0S4UV04_RALSL</name>
<evidence type="ECO:0000313" key="2">
    <source>
        <dbReference type="EMBL" id="CUV36023.1"/>
    </source>
</evidence>
<dbReference type="EMBL" id="LN899822">
    <property type="protein sequence ID" value="CUV60194.1"/>
    <property type="molecule type" value="Genomic_DNA"/>
</dbReference>
<evidence type="ECO:0000313" key="3">
    <source>
        <dbReference type="EMBL" id="CUV37879.1"/>
    </source>
</evidence>
<proteinExistence type="predicted"/>
<protein>
    <submittedName>
        <fullName evidence="1">Uncharacterized protein</fullName>
    </submittedName>
</protein>
<reference evidence="1" key="1">
    <citation type="submission" date="2015-10" db="EMBL/GenBank/DDBJ databases">
        <authorList>
            <person name="Gilbert D.G."/>
        </authorList>
    </citation>
    <scope>NUCLEOTIDE SEQUENCE</scope>
    <source>
        <strain evidence="1">Phyl III-seqv23</strain>
    </source>
</reference>
<dbReference type="AlphaFoldDB" id="A0A0S4UV04"/>
<accession>A0A0S4UV04</accession>
<evidence type="ECO:0000313" key="1">
    <source>
        <dbReference type="EMBL" id="CUV26012.1"/>
    </source>
</evidence>
<dbReference type="EMBL" id="LN899825">
    <property type="protein sequence ID" value="CUV36023.1"/>
    <property type="molecule type" value="Genomic_DNA"/>
</dbReference>